<gene>
    <name evidence="2" type="ORF">EG19_03830</name>
</gene>
<sequence>MGEGPASQGISGSLQDVAVADVLQFIHLGKRTGVLALERGEDRATIGFFKGKIVFAQATGAPRIGDLLIRRGLVDRQRLEAALASQRQGPGRRSLGQLLVNAGLINGAQLKAVVEEQIRRAVAVVLGWETGEFEFLPDDLTPADEVTLYPFDVIPEVEVDTAKLLQQASEIFQQKNQQEVVSPVTPKAPEILTSEDLTRVLEQLDAQSAEHRPLVHVLTPDDAFLARLCAALREEARTVRRVSLEEAGDGQGPIVVVADARQGILGPSDVTRVRHLRSGVRVVVVAEPGQPVAPYLRAGAALVVPAELEAVVAAVTAAASSKEELPAPREGAAELTLHRLRQAFGDLRSGFVATSLALNLLSILSETVARAVLLLAKERELSVLGAFGRDARGQLLAQSTRGLRLPWGGDDLLRRAVESGEVVRGPHAQLPELLRQLLGPAARDEVVVFPVRGVQRVIALVVADNGERDAPIADWEIVELAAEQAGMAFENELLRRKLLEKTGSTPNAKDKRP</sequence>
<reference evidence="2 3" key="1">
    <citation type="submission" date="2014-04" db="EMBL/GenBank/DDBJ databases">
        <title>The Genome Sequence of Thermoanaerobaculum aquaticum MP-01, The First Cultivated Group 23 Acidobacterium.</title>
        <authorList>
            <person name="Stamps B.W."/>
            <person name="Losey N.A."/>
            <person name="Lawson P.A."/>
            <person name="Stevenson B.S."/>
        </authorList>
    </citation>
    <scope>NUCLEOTIDE SEQUENCE [LARGE SCALE GENOMIC DNA]</scope>
    <source>
        <strain evidence="2 3">MP-01</strain>
    </source>
</reference>
<comment type="caution">
    <text evidence="2">The sequence shown here is derived from an EMBL/GenBank/DDBJ whole genome shotgun (WGS) entry which is preliminary data.</text>
</comment>
<feature type="domain" description="PatA-like N-terminal" evidence="1">
    <location>
        <begin position="11"/>
        <end position="168"/>
    </location>
</feature>
<dbReference type="InterPro" id="IPR029016">
    <property type="entry name" value="GAF-like_dom_sf"/>
</dbReference>
<name>A0A062XQS7_9BACT</name>
<evidence type="ECO:0000313" key="3">
    <source>
        <dbReference type="Proteomes" id="UP000027284"/>
    </source>
</evidence>
<accession>A0A062XQS7</accession>
<dbReference type="STRING" id="1312852.EG19_03830"/>
<dbReference type="EMBL" id="JMFG01000002">
    <property type="protein sequence ID" value="KDA54942.1"/>
    <property type="molecule type" value="Genomic_DNA"/>
</dbReference>
<keyword evidence="3" id="KW-1185">Reference proteome</keyword>
<dbReference type="InterPro" id="IPR037257">
    <property type="entry name" value="T2SS_E_N_sf"/>
</dbReference>
<dbReference type="Gene3D" id="3.30.450.40">
    <property type="match status" value="1"/>
</dbReference>
<dbReference type="InterPro" id="IPR025497">
    <property type="entry name" value="PatA-like_N"/>
</dbReference>
<dbReference type="SUPFAM" id="SSF160246">
    <property type="entry name" value="EspE N-terminal domain-like"/>
    <property type="match status" value="1"/>
</dbReference>
<dbReference type="OrthoDB" id="148348at2"/>
<dbReference type="SUPFAM" id="SSF55781">
    <property type="entry name" value="GAF domain-like"/>
    <property type="match status" value="1"/>
</dbReference>
<organism evidence="2 3">
    <name type="scientific">Thermoanaerobaculum aquaticum</name>
    <dbReference type="NCBI Taxonomy" id="1312852"/>
    <lineage>
        <taxon>Bacteria</taxon>
        <taxon>Pseudomonadati</taxon>
        <taxon>Acidobacteriota</taxon>
        <taxon>Thermoanaerobaculia</taxon>
        <taxon>Thermoanaerobaculales</taxon>
        <taxon>Thermoanaerobaculaceae</taxon>
        <taxon>Thermoanaerobaculum</taxon>
    </lineage>
</organism>
<dbReference type="RefSeq" id="WP_038046321.1">
    <property type="nucleotide sequence ID" value="NZ_JMFG01000002.1"/>
</dbReference>
<evidence type="ECO:0000313" key="2">
    <source>
        <dbReference type="EMBL" id="KDA54942.1"/>
    </source>
</evidence>
<proteinExistence type="predicted"/>
<dbReference type="Proteomes" id="UP000027284">
    <property type="component" value="Unassembled WGS sequence"/>
</dbReference>
<evidence type="ECO:0000259" key="1">
    <source>
        <dbReference type="Pfam" id="PF14332"/>
    </source>
</evidence>
<protein>
    <recommendedName>
        <fullName evidence="1">PatA-like N-terminal domain-containing protein</fullName>
    </recommendedName>
</protein>
<dbReference type="AlphaFoldDB" id="A0A062XQS7"/>
<dbReference type="Pfam" id="PF14332">
    <property type="entry name" value="DUF4388"/>
    <property type="match status" value="1"/>
</dbReference>